<evidence type="ECO:0000259" key="9">
    <source>
        <dbReference type="PROSITE" id="PS00794"/>
    </source>
</evidence>
<dbReference type="PANTHER" id="PTHR43071:SF1">
    <property type="entry name" value="2-AMINO-4-HYDROXY-6-HYDROXYMETHYLDIHYDROPTERIDINE PYROPHOSPHOKINASE"/>
    <property type="match status" value="1"/>
</dbReference>
<accession>A0A0R1FE96</accession>
<keyword evidence="4" id="KW-0808">Transferase</keyword>
<proteinExistence type="predicted"/>
<comment type="catalytic activity">
    <reaction evidence="1">
        <text>6-hydroxymethyl-7,8-dihydropterin + ATP = (7,8-dihydropterin-6-yl)methyl diphosphate + AMP + H(+)</text>
        <dbReference type="Rhea" id="RHEA:11412"/>
        <dbReference type="ChEBI" id="CHEBI:15378"/>
        <dbReference type="ChEBI" id="CHEBI:30616"/>
        <dbReference type="ChEBI" id="CHEBI:44841"/>
        <dbReference type="ChEBI" id="CHEBI:72950"/>
        <dbReference type="ChEBI" id="CHEBI:456215"/>
        <dbReference type="EC" id="2.7.6.3"/>
    </reaction>
</comment>
<dbReference type="PANTHER" id="PTHR43071">
    <property type="entry name" value="2-AMINO-4-HYDROXY-6-HYDROXYMETHYLDIHYDROPTERIDINE PYROPHOSPHOKINASE"/>
    <property type="match status" value="1"/>
</dbReference>
<gene>
    <name evidence="10" type="ORF">FD22_GL000902</name>
</gene>
<evidence type="ECO:0000256" key="4">
    <source>
        <dbReference type="ARBA" id="ARBA00022679"/>
    </source>
</evidence>
<keyword evidence="5" id="KW-0547">Nucleotide-binding</keyword>
<dbReference type="SUPFAM" id="SSF55083">
    <property type="entry name" value="6-hydroxymethyl-7,8-dihydropterin pyrophosphokinase, HPPK"/>
    <property type="match status" value="1"/>
</dbReference>
<dbReference type="GO" id="GO:0046654">
    <property type="term" value="P:tetrahydrofolate biosynthetic process"/>
    <property type="evidence" value="ECO:0007669"/>
    <property type="project" value="UniProtKB-UniPathway"/>
</dbReference>
<dbReference type="EMBL" id="AZCN01000022">
    <property type="protein sequence ID" value="KRK17700.1"/>
    <property type="molecule type" value="Genomic_DNA"/>
</dbReference>
<dbReference type="eggNOG" id="COG0801">
    <property type="taxonomic scope" value="Bacteria"/>
</dbReference>
<sequence>MHQVYLSIGSNIGDRKAQLQQAIAALQADSAIDVVRVSSIYETAPVGGVVQDDFYNCAVYLETSLSATELLQRIQQIEQNQKRRRLIHWGPRTIDLDILWYDDVVIQTADLTIPHPEMAKRAFVLVPLQEITTGQQQKQVEQLLQALPAAQRVTKIRDEQE</sequence>
<comment type="caution">
    <text evidence="10">The sequence shown here is derived from an EMBL/GenBank/DDBJ whole genome shotgun (WGS) entry which is preliminary data.</text>
</comment>
<dbReference type="EC" id="2.7.6.3" evidence="3"/>
<reference evidence="10 11" key="1">
    <citation type="journal article" date="2015" name="Genome Announc.">
        <title>Expanding the biotechnology potential of lactobacilli through comparative genomics of 213 strains and associated genera.</title>
        <authorList>
            <person name="Sun Z."/>
            <person name="Harris H.M."/>
            <person name="McCann A."/>
            <person name="Guo C."/>
            <person name="Argimon S."/>
            <person name="Zhang W."/>
            <person name="Yang X."/>
            <person name="Jeffery I.B."/>
            <person name="Cooney J.C."/>
            <person name="Kagawa T.F."/>
            <person name="Liu W."/>
            <person name="Song Y."/>
            <person name="Salvetti E."/>
            <person name="Wrobel A."/>
            <person name="Rasinkangas P."/>
            <person name="Parkhill J."/>
            <person name="Rea M.C."/>
            <person name="O'Sullivan O."/>
            <person name="Ritari J."/>
            <person name="Douillard F.P."/>
            <person name="Paul Ross R."/>
            <person name="Yang R."/>
            <person name="Briner A.E."/>
            <person name="Felis G.E."/>
            <person name="de Vos W.M."/>
            <person name="Barrangou R."/>
            <person name="Klaenhammer T.R."/>
            <person name="Caufield P.W."/>
            <person name="Cui Y."/>
            <person name="Zhang H."/>
            <person name="O'Toole P.W."/>
        </authorList>
    </citation>
    <scope>NUCLEOTIDE SEQUENCE [LARGE SCALE GENOMIC DNA]</scope>
    <source>
        <strain evidence="10 11">DSM 20001</strain>
    </source>
</reference>
<dbReference type="GO" id="GO:0016301">
    <property type="term" value="F:kinase activity"/>
    <property type="evidence" value="ECO:0007669"/>
    <property type="project" value="UniProtKB-KW"/>
</dbReference>
<evidence type="ECO:0000256" key="8">
    <source>
        <dbReference type="ARBA" id="ARBA00022909"/>
    </source>
</evidence>
<keyword evidence="8" id="KW-0289">Folate biosynthesis</keyword>
<dbReference type="InterPro" id="IPR000550">
    <property type="entry name" value="Hppk"/>
</dbReference>
<evidence type="ECO:0000256" key="3">
    <source>
        <dbReference type="ARBA" id="ARBA00013253"/>
    </source>
</evidence>
<evidence type="ECO:0000256" key="7">
    <source>
        <dbReference type="ARBA" id="ARBA00022840"/>
    </source>
</evidence>
<evidence type="ECO:0000313" key="11">
    <source>
        <dbReference type="Proteomes" id="UP000051181"/>
    </source>
</evidence>
<name>A0A0R1FE96_9LACO</name>
<dbReference type="Pfam" id="PF01288">
    <property type="entry name" value="HPPK"/>
    <property type="match status" value="1"/>
</dbReference>
<dbReference type="GeneID" id="65917529"/>
<dbReference type="PROSITE" id="PS00794">
    <property type="entry name" value="HPPK"/>
    <property type="match status" value="1"/>
</dbReference>
<dbReference type="RefSeq" id="WP_010010648.1">
    <property type="nucleotide sequence ID" value="NZ_AZCN01000022.1"/>
</dbReference>
<organism evidence="10 11">
    <name type="scientific">Loigolactobacillus coryniformis subsp. coryniformis KCTC 3167 = DSM 20001</name>
    <dbReference type="NCBI Taxonomy" id="913848"/>
    <lineage>
        <taxon>Bacteria</taxon>
        <taxon>Bacillati</taxon>
        <taxon>Bacillota</taxon>
        <taxon>Bacilli</taxon>
        <taxon>Lactobacillales</taxon>
        <taxon>Lactobacillaceae</taxon>
        <taxon>Loigolactobacillus</taxon>
    </lineage>
</organism>
<protein>
    <recommendedName>
        <fullName evidence="3">2-amino-4-hydroxy-6-hydroxymethyldihydropteridine diphosphokinase</fullName>
        <ecNumber evidence="3">2.7.6.3</ecNumber>
    </recommendedName>
</protein>
<dbReference type="PATRIC" id="fig|913848.6.peg.932"/>
<dbReference type="CDD" id="cd00483">
    <property type="entry name" value="HPPK"/>
    <property type="match status" value="1"/>
</dbReference>
<dbReference type="Proteomes" id="UP000051181">
    <property type="component" value="Unassembled WGS sequence"/>
</dbReference>
<evidence type="ECO:0000313" key="10">
    <source>
        <dbReference type="EMBL" id="KRK17700.1"/>
    </source>
</evidence>
<dbReference type="Gene3D" id="3.30.70.560">
    <property type="entry name" value="7,8-Dihydro-6-hydroxymethylpterin-pyrophosphokinase HPPK"/>
    <property type="match status" value="1"/>
</dbReference>
<dbReference type="UniPathway" id="UPA00077">
    <property type="reaction ID" value="UER00155"/>
</dbReference>
<dbReference type="GO" id="GO:0003848">
    <property type="term" value="F:2-amino-4-hydroxy-6-hydroxymethyldihydropteridine diphosphokinase activity"/>
    <property type="evidence" value="ECO:0007669"/>
    <property type="project" value="UniProtKB-EC"/>
</dbReference>
<evidence type="ECO:0000256" key="5">
    <source>
        <dbReference type="ARBA" id="ARBA00022741"/>
    </source>
</evidence>
<feature type="domain" description="7,8-dihydro-6-hydroxymethylpterin-pyrophosphokinase" evidence="9">
    <location>
        <begin position="88"/>
        <end position="99"/>
    </location>
</feature>
<dbReference type="GO" id="GO:0046656">
    <property type="term" value="P:folic acid biosynthetic process"/>
    <property type="evidence" value="ECO:0007669"/>
    <property type="project" value="UniProtKB-KW"/>
</dbReference>
<dbReference type="GO" id="GO:0005524">
    <property type="term" value="F:ATP binding"/>
    <property type="evidence" value="ECO:0007669"/>
    <property type="project" value="UniProtKB-KW"/>
</dbReference>
<evidence type="ECO:0000256" key="6">
    <source>
        <dbReference type="ARBA" id="ARBA00022777"/>
    </source>
</evidence>
<comment type="pathway">
    <text evidence="2">Cofactor biosynthesis; tetrahydrofolate biosynthesis; 2-amino-4-hydroxy-6-hydroxymethyl-7,8-dihydropteridine diphosphate from 7,8-dihydroneopterin triphosphate: step 4/4.</text>
</comment>
<dbReference type="NCBIfam" id="TIGR01498">
    <property type="entry name" value="folK"/>
    <property type="match status" value="1"/>
</dbReference>
<dbReference type="AlphaFoldDB" id="A0A0R1FE96"/>
<evidence type="ECO:0000256" key="2">
    <source>
        <dbReference type="ARBA" id="ARBA00005051"/>
    </source>
</evidence>
<keyword evidence="6 10" id="KW-0418">Kinase</keyword>
<dbReference type="InterPro" id="IPR035907">
    <property type="entry name" value="Hppk_sf"/>
</dbReference>
<evidence type="ECO:0000256" key="1">
    <source>
        <dbReference type="ARBA" id="ARBA00000198"/>
    </source>
</evidence>
<keyword evidence="7" id="KW-0067">ATP-binding</keyword>